<evidence type="ECO:0000256" key="1">
    <source>
        <dbReference type="ARBA" id="ARBA00001798"/>
    </source>
</evidence>
<evidence type="ECO:0000256" key="6">
    <source>
        <dbReference type="ARBA" id="ARBA00022771"/>
    </source>
</evidence>
<dbReference type="Gene3D" id="3.30.40.10">
    <property type="entry name" value="Zinc/RING finger domain, C3HC4 (zinc finger)"/>
    <property type="match status" value="1"/>
</dbReference>
<evidence type="ECO:0000256" key="2">
    <source>
        <dbReference type="ARBA" id="ARBA00012251"/>
    </source>
</evidence>
<keyword evidence="5" id="KW-0677">Repeat</keyword>
<dbReference type="Pfam" id="PF01485">
    <property type="entry name" value="IBR"/>
    <property type="match status" value="1"/>
</dbReference>
<dbReference type="PROSITE" id="PS50089">
    <property type="entry name" value="ZF_RING_2"/>
    <property type="match status" value="1"/>
</dbReference>
<dbReference type="InterPro" id="IPR044066">
    <property type="entry name" value="TRIAD_supradom"/>
</dbReference>
<dbReference type="InterPro" id="IPR002867">
    <property type="entry name" value="IBR_dom"/>
</dbReference>
<dbReference type="PROSITE" id="PS51873">
    <property type="entry name" value="TRIAD"/>
    <property type="match status" value="1"/>
</dbReference>
<dbReference type="GO" id="GO:0016567">
    <property type="term" value="P:protein ubiquitination"/>
    <property type="evidence" value="ECO:0007669"/>
    <property type="project" value="InterPro"/>
</dbReference>
<dbReference type="GO" id="GO:0061630">
    <property type="term" value="F:ubiquitin protein ligase activity"/>
    <property type="evidence" value="ECO:0007669"/>
    <property type="project" value="UniProtKB-EC"/>
</dbReference>
<dbReference type="InterPro" id="IPR013083">
    <property type="entry name" value="Znf_RING/FYVE/PHD"/>
</dbReference>
<dbReference type="FunFam" id="1.20.120.1750:FF:000002">
    <property type="entry name" value="RBR-type E3 ubiquitin transferase"/>
    <property type="match status" value="1"/>
</dbReference>
<evidence type="ECO:0000259" key="11">
    <source>
        <dbReference type="PROSITE" id="PS51873"/>
    </source>
</evidence>
<evidence type="ECO:0000259" key="10">
    <source>
        <dbReference type="PROSITE" id="PS50089"/>
    </source>
</evidence>
<dbReference type="InterPro" id="IPR031127">
    <property type="entry name" value="E3_UB_ligase_RBR"/>
</dbReference>
<organism evidence="12">
    <name type="scientific">Lotharella oceanica</name>
    <dbReference type="NCBI Taxonomy" id="641309"/>
    <lineage>
        <taxon>Eukaryota</taxon>
        <taxon>Sar</taxon>
        <taxon>Rhizaria</taxon>
        <taxon>Cercozoa</taxon>
        <taxon>Chlorarachniophyceae</taxon>
        <taxon>Lotharella</taxon>
    </lineage>
</organism>
<dbReference type="EC" id="2.3.2.31" evidence="2"/>
<dbReference type="PANTHER" id="PTHR11685">
    <property type="entry name" value="RBR FAMILY RING FINGER AND IBR DOMAIN-CONTAINING"/>
    <property type="match status" value="1"/>
</dbReference>
<keyword evidence="6 9" id="KW-0863">Zinc-finger</keyword>
<dbReference type="EMBL" id="HBHP01013668">
    <property type="protein sequence ID" value="CAD9761178.1"/>
    <property type="molecule type" value="Transcribed_RNA"/>
</dbReference>
<gene>
    <name evidence="12" type="ORF">LSP00402_LOCUS8538</name>
</gene>
<dbReference type="CDD" id="cd20346">
    <property type="entry name" value="BRcat_RBR_ANKIB1"/>
    <property type="match status" value="1"/>
</dbReference>
<sequence>MPKEACMHLLRSLRWDEEKLTTEFVEKGKLLMKEHNLDLLLTESKTPAASLVCKICFDNTPINQCFALGCNHWFCRGCWKDYLVDRVDTTGTRAPQSHCPMFKCKARIPDSAFSRFLDKPRVQKYDHASLNAYVSEKSTLRWCPAPRCGKIISASGLVTSVRCICGQSFCFRCNEEDHQPVTCEQVQKWQAKCDKESETAQWIISNTKKCPKCLVRIEKNQGCNHMTCHCCKYEFCWVCMGPWKDHGNHTGGFYKCNKYNPHKAKVKDESKAELDRFLHYYQRYHNHDQARKFAKEQIETSEKRMAELHTQAGNSDSQWQNVQFLRKSTMQVLECRRVLKYTYVYGYYCTDAKERELFEFLQEDLEKATEKLSELSEQPLGKMKRQEVVDFTMFTEKFLRNLLSGLEDGLTKERT</sequence>
<dbReference type="AlphaFoldDB" id="A0A7S2XA88"/>
<feature type="domain" description="RING-type" evidence="10">
    <location>
        <begin position="53"/>
        <end position="103"/>
    </location>
</feature>
<keyword evidence="7" id="KW-0833">Ubl conjugation pathway</keyword>
<evidence type="ECO:0000256" key="7">
    <source>
        <dbReference type="ARBA" id="ARBA00022786"/>
    </source>
</evidence>
<dbReference type="SMART" id="SM00647">
    <property type="entry name" value="IBR"/>
    <property type="match status" value="2"/>
</dbReference>
<evidence type="ECO:0000313" key="12">
    <source>
        <dbReference type="EMBL" id="CAD9761178.1"/>
    </source>
</evidence>
<dbReference type="GO" id="GO:0008270">
    <property type="term" value="F:zinc ion binding"/>
    <property type="evidence" value="ECO:0007669"/>
    <property type="project" value="UniProtKB-KW"/>
</dbReference>
<dbReference type="InterPro" id="IPR001841">
    <property type="entry name" value="Znf_RING"/>
</dbReference>
<name>A0A7S2XA88_9EUKA</name>
<evidence type="ECO:0000256" key="9">
    <source>
        <dbReference type="PROSITE-ProRule" id="PRU00175"/>
    </source>
</evidence>
<dbReference type="Pfam" id="PF22191">
    <property type="entry name" value="IBR_1"/>
    <property type="match status" value="1"/>
</dbReference>
<evidence type="ECO:0000256" key="8">
    <source>
        <dbReference type="ARBA" id="ARBA00022833"/>
    </source>
</evidence>
<reference evidence="12" key="1">
    <citation type="submission" date="2021-01" db="EMBL/GenBank/DDBJ databases">
        <authorList>
            <person name="Corre E."/>
            <person name="Pelletier E."/>
            <person name="Niang G."/>
            <person name="Scheremetjew M."/>
            <person name="Finn R."/>
            <person name="Kale V."/>
            <person name="Holt S."/>
            <person name="Cochrane G."/>
            <person name="Meng A."/>
            <person name="Brown T."/>
            <person name="Cohen L."/>
        </authorList>
    </citation>
    <scope>NUCLEOTIDE SEQUENCE</scope>
    <source>
        <strain evidence="12">CCMP622</strain>
    </source>
</reference>
<evidence type="ECO:0000256" key="4">
    <source>
        <dbReference type="ARBA" id="ARBA00022723"/>
    </source>
</evidence>
<dbReference type="Gene3D" id="1.20.120.1750">
    <property type="match status" value="1"/>
</dbReference>
<keyword evidence="3" id="KW-0808">Transferase</keyword>
<protein>
    <recommendedName>
        <fullName evidence="2">RBR-type E3 ubiquitin transferase</fullName>
        <ecNumber evidence="2">2.3.2.31</ecNumber>
    </recommendedName>
</protein>
<keyword evidence="4" id="KW-0479">Metal-binding</keyword>
<dbReference type="SUPFAM" id="SSF57850">
    <property type="entry name" value="RING/U-box"/>
    <property type="match status" value="3"/>
</dbReference>
<dbReference type="InterPro" id="IPR045840">
    <property type="entry name" value="Ariadne"/>
</dbReference>
<feature type="domain" description="RING-type" evidence="11">
    <location>
        <begin position="49"/>
        <end position="260"/>
    </location>
</feature>
<comment type="catalytic activity">
    <reaction evidence="1">
        <text>[E2 ubiquitin-conjugating enzyme]-S-ubiquitinyl-L-cysteine + [acceptor protein]-L-lysine = [E2 ubiquitin-conjugating enzyme]-L-cysteine + [acceptor protein]-N(6)-ubiquitinyl-L-lysine.</text>
        <dbReference type="EC" id="2.3.2.31"/>
    </reaction>
</comment>
<dbReference type="Pfam" id="PF19422">
    <property type="entry name" value="Ariadne"/>
    <property type="match status" value="1"/>
</dbReference>
<keyword evidence="8" id="KW-0862">Zinc</keyword>
<evidence type="ECO:0000256" key="3">
    <source>
        <dbReference type="ARBA" id="ARBA00022679"/>
    </source>
</evidence>
<evidence type="ECO:0000256" key="5">
    <source>
        <dbReference type="ARBA" id="ARBA00022737"/>
    </source>
</evidence>
<proteinExistence type="predicted"/>
<accession>A0A7S2XA88</accession>